<dbReference type="Pfam" id="PF01991">
    <property type="entry name" value="vATP-synt_E"/>
    <property type="match status" value="1"/>
</dbReference>
<evidence type="ECO:0000256" key="4">
    <source>
        <dbReference type="SAM" id="Coils"/>
    </source>
</evidence>
<evidence type="ECO:0000256" key="1">
    <source>
        <dbReference type="ARBA" id="ARBA00005901"/>
    </source>
</evidence>
<sequence length="205" mass="22559">MGAEAILEKIRQNAEEEAAALRRQGEERAAAAAEKIRAEAAADAEALLESARRSAEELSRREDLMTGLEARKNALAARRAVVDEAFSEAHRMLLALPAERWEALISRLVLEASETGEEVLEVPASDREKYENGLLERLNAALERSGRKGKLTLAGAPGKMEGGFRLVGPVYDVDCSFEMLLSLVREENEREIARLLYPETRAAGE</sequence>
<dbReference type="Gene3D" id="3.30.2320.30">
    <property type="entry name" value="ATP synthase, E subunit, C-terminal"/>
    <property type="match status" value="1"/>
</dbReference>
<evidence type="ECO:0000256" key="3">
    <source>
        <dbReference type="ARBA" id="ARBA00023065"/>
    </source>
</evidence>
<reference evidence="5" key="2">
    <citation type="journal article" date="2021" name="PeerJ">
        <title>Extensive microbial diversity within the chicken gut microbiome revealed by metagenomics and culture.</title>
        <authorList>
            <person name="Gilroy R."/>
            <person name="Ravi A."/>
            <person name="Getino M."/>
            <person name="Pursley I."/>
            <person name="Horton D.L."/>
            <person name="Alikhan N.F."/>
            <person name="Baker D."/>
            <person name="Gharbi K."/>
            <person name="Hall N."/>
            <person name="Watson M."/>
            <person name="Adriaenssens E.M."/>
            <person name="Foster-Nyarko E."/>
            <person name="Jarju S."/>
            <person name="Secka A."/>
            <person name="Antonio M."/>
            <person name="Oren A."/>
            <person name="Chaudhuri R.R."/>
            <person name="La Ragione R."/>
            <person name="Hildebrand F."/>
            <person name="Pallen M.J."/>
        </authorList>
    </citation>
    <scope>NUCLEOTIDE SEQUENCE</scope>
    <source>
        <strain evidence="5">CHK199-13235</strain>
    </source>
</reference>
<evidence type="ECO:0000313" key="5">
    <source>
        <dbReference type="EMBL" id="HIS75506.1"/>
    </source>
</evidence>
<dbReference type="GO" id="GO:0046961">
    <property type="term" value="F:proton-transporting ATPase activity, rotational mechanism"/>
    <property type="evidence" value="ECO:0007669"/>
    <property type="project" value="InterPro"/>
</dbReference>
<feature type="coiled-coil region" evidence="4">
    <location>
        <begin position="4"/>
        <end position="61"/>
    </location>
</feature>
<accession>A0A9D1FKJ4</accession>
<dbReference type="InterPro" id="IPR002842">
    <property type="entry name" value="ATPase_V1_Esu"/>
</dbReference>
<dbReference type="GO" id="GO:0033178">
    <property type="term" value="C:proton-transporting two-sector ATPase complex, catalytic domain"/>
    <property type="evidence" value="ECO:0007669"/>
    <property type="project" value="InterPro"/>
</dbReference>
<organism evidence="5 6">
    <name type="scientific">Candidatus Merdivicinus excrementipullorum</name>
    <dbReference type="NCBI Taxonomy" id="2840867"/>
    <lineage>
        <taxon>Bacteria</taxon>
        <taxon>Bacillati</taxon>
        <taxon>Bacillota</taxon>
        <taxon>Clostridia</taxon>
        <taxon>Eubacteriales</taxon>
        <taxon>Oscillospiraceae</taxon>
        <taxon>Oscillospiraceae incertae sedis</taxon>
        <taxon>Candidatus Merdivicinus</taxon>
    </lineage>
</organism>
<keyword evidence="4" id="KW-0175">Coiled coil</keyword>
<comment type="caution">
    <text evidence="5">The sequence shown here is derived from an EMBL/GenBank/DDBJ whole genome shotgun (WGS) entry which is preliminary data.</text>
</comment>
<proteinExistence type="inferred from homology"/>
<dbReference type="EMBL" id="DVJP01000016">
    <property type="protein sequence ID" value="HIS75506.1"/>
    <property type="molecule type" value="Genomic_DNA"/>
</dbReference>
<keyword evidence="2" id="KW-0813">Transport</keyword>
<name>A0A9D1FKJ4_9FIRM</name>
<comment type="similarity">
    <text evidence="1">Belongs to the V-ATPase E subunit family.</text>
</comment>
<dbReference type="Proteomes" id="UP000824002">
    <property type="component" value="Unassembled WGS sequence"/>
</dbReference>
<reference evidence="5" key="1">
    <citation type="submission" date="2020-10" db="EMBL/GenBank/DDBJ databases">
        <authorList>
            <person name="Gilroy R."/>
        </authorList>
    </citation>
    <scope>NUCLEOTIDE SEQUENCE</scope>
    <source>
        <strain evidence="5">CHK199-13235</strain>
    </source>
</reference>
<dbReference type="InterPro" id="IPR038495">
    <property type="entry name" value="ATPase_E_C"/>
</dbReference>
<evidence type="ECO:0000313" key="6">
    <source>
        <dbReference type="Proteomes" id="UP000824002"/>
    </source>
</evidence>
<dbReference type="SUPFAM" id="SSF160527">
    <property type="entry name" value="V-type ATPase subunit E-like"/>
    <property type="match status" value="1"/>
</dbReference>
<keyword evidence="3" id="KW-0406">Ion transport</keyword>
<protein>
    <submittedName>
        <fullName evidence="5">V-type ATP synthase subunit E</fullName>
    </submittedName>
</protein>
<gene>
    <name evidence="5" type="ORF">IAB51_01725</name>
</gene>
<evidence type="ECO:0000256" key="2">
    <source>
        <dbReference type="ARBA" id="ARBA00022448"/>
    </source>
</evidence>
<dbReference type="AlphaFoldDB" id="A0A9D1FKJ4"/>